<organism evidence="2 3">
    <name type="scientific">Burkholderia pseudomallei 1710a</name>
    <dbReference type="NCBI Taxonomy" id="320371"/>
    <lineage>
        <taxon>Bacteria</taxon>
        <taxon>Pseudomonadati</taxon>
        <taxon>Pseudomonadota</taxon>
        <taxon>Betaproteobacteria</taxon>
        <taxon>Burkholderiales</taxon>
        <taxon>Burkholderiaceae</taxon>
        <taxon>Burkholderia</taxon>
        <taxon>pseudomallei group</taxon>
    </lineage>
</organism>
<feature type="region of interest" description="Disordered" evidence="1">
    <location>
        <begin position="1"/>
        <end position="25"/>
    </location>
</feature>
<name>A0A0E1W7B6_BURPE</name>
<reference evidence="3" key="1">
    <citation type="submission" date="2007-08" db="EMBL/GenBank/DDBJ databases">
        <title>Annotation of Burkholderia pseudomallei 1710a.</title>
        <authorList>
            <person name="Harkins D.M."/>
            <person name="DeShazer D."/>
            <person name="Woods D.E."/>
            <person name="Brinkac L.M."/>
            <person name="Brown K.A."/>
            <person name="Hung G.C."/>
            <person name="Tuanyok A."/>
            <person name="Zhang B."/>
            <person name="Nierman W.C."/>
        </authorList>
    </citation>
    <scope>NUCLEOTIDE SEQUENCE [LARGE SCALE GENOMIC DNA]</scope>
    <source>
        <strain evidence="3">1710a</strain>
    </source>
</reference>
<dbReference type="HOGENOM" id="CLU_2987803_0_0_4"/>
<dbReference type="AlphaFoldDB" id="A0A0E1W7B6"/>
<dbReference type="EMBL" id="CM000832">
    <property type="protein sequence ID" value="EET09140.1"/>
    <property type="molecule type" value="Genomic_DNA"/>
</dbReference>
<protein>
    <submittedName>
        <fullName evidence="2">Uncharacterized protein</fullName>
    </submittedName>
</protein>
<gene>
    <name evidence="2" type="ORF">BURPS1710A_3255</name>
</gene>
<evidence type="ECO:0000313" key="2">
    <source>
        <dbReference type="EMBL" id="EET09140.1"/>
    </source>
</evidence>
<dbReference type="Proteomes" id="UP000001812">
    <property type="component" value="Chromosome I"/>
</dbReference>
<proteinExistence type="predicted"/>
<reference evidence="2 3" key="2">
    <citation type="submission" date="2009-05" db="EMBL/GenBank/DDBJ databases">
        <authorList>
            <person name="Harkins D.M."/>
            <person name="DeShazer D."/>
            <person name="Woods D.E."/>
            <person name="Brinkac L.M."/>
            <person name="Brown K.A."/>
            <person name="Hung G.C."/>
            <person name="Tuanyok A."/>
            <person name="Zhang B."/>
            <person name="Nierman W.C."/>
        </authorList>
    </citation>
    <scope>NUCLEOTIDE SEQUENCE [LARGE SCALE GENOMIC DNA]</scope>
    <source>
        <strain evidence="2 3">1710a</strain>
    </source>
</reference>
<evidence type="ECO:0000256" key="1">
    <source>
        <dbReference type="SAM" id="MobiDB-lite"/>
    </source>
</evidence>
<evidence type="ECO:0000313" key="3">
    <source>
        <dbReference type="Proteomes" id="UP000001812"/>
    </source>
</evidence>
<accession>A0A0E1W7B6</accession>
<sequence length="57" mass="6441">MARAPPQPQTRCAPPARALSHGSRPLRHLFAPAPRTRIHAALCRIQAMFRFPEHCLM</sequence>